<reference evidence="6 7" key="1">
    <citation type="submission" date="2014-06" db="EMBL/GenBank/DDBJ databases">
        <authorList>
            <person name="Swart Estienne"/>
        </authorList>
    </citation>
    <scope>NUCLEOTIDE SEQUENCE [LARGE SCALE GENOMIC DNA]</scope>
    <source>
        <strain evidence="6 7">130c</strain>
    </source>
</reference>
<keyword evidence="2 5" id="KW-0812">Transmembrane</keyword>
<dbReference type="InParanoid" id="A0A078B2P6"/>
<evidence type="ECO:0000256" key="4">
    <source>
        <dbReference type="ARBA" id="ARBA00023136"/>
    </source>
</evidence>
<feature type="transmembrane region" description="Helical" evidence="5">
    <location>
        <begin position="119"/>
        <end position="138"/>
    </location>
</feature>
<keyword evidence="4 5" id="KW-0472">Membrane</keyword>
<feature type="transmembrane region" description="Helical" evidence="5">
    <location>
        <begin position="207"/>
        <end position="230"/>
    </location>
</feature>
<dbReference type="SUPFAM" id="SSF103473">
    <property type="entry name" value="MFS general substrate transporter"/>
    <property type="match status" value="1"/>
</dbReference>
<evidence type="ECO:0000256" key="5">
    <source>
        <dbReference type="SAM" id="Phobius"/>
    </source>
</evidence>
<comment type="subcellular location">
    <subcellularLocation>
        <location evidence="1">Membrane</location>
        <topology evidence="1">Multi-pass membrane protein</topology>
    </subcellularLocation>
</comment>
<sequence length="629" mass="72948">MKIINTNVIRYGKEVRVLEPQQIIDMIPFGRYQIFLAALYFFNFITNSFLCYNYSYLLILPQYKCLNQTTKLFEDCENEFVCQTLNQEQRGELWYVDYQDILSMNNWIDRLSMHCSEGYLIGLFGSMEFIGAAIAALIFPPIADTYGGKYFSYTAMWLTVLVMLTLMIVKNHYIYYAALTLNGVCIGLKQFIFYTHIMEFMGPKTNFISGFSFFFDGGVFTVSPLILYFITRNTQTFVYIGLALSVITIFFSHTFLKIPESIKFNLIKGNFAELNEDIRNIMNFNNTPEDVQRDVMLKLKAYEDQEIAAKQKQITSIRSQLVLGTQVKINKNNQSLFQVLINTKDAVYNLVMINFGWITATFVFFLLDFFVKYLPGNIYVNQLVASMSMFGYLISDPIMYIACPFISRSAQQTNTYVCDDNLMCRCDYKHDNNQEFTDIQKQYTINLIKNCQIEADELNIVQEVLINKVLDYVIQTVGVQESVQLIQNKYSNNQDICQGSYSLFLNIDKYVQNSNEQHDLISCLVKYQTLIKEQLDIALAQFKQFEDRLRNLGSKLRAPNQLQNFSDSLGDLKQVQRKLKTNLCALIIDNLFNRSQLLENILGSGFQLKILQAAISYKPYNIRTIRGTW</sequence>
<organism evidence="6 7">
    <name type="scientific">Stylonychia lemnae</name>
    <name type="common">Ciliate</name>
    <dbReference type="NCBI Taxonomy" id="5949"/>
    <lineage>
        <taxon>Eukaryota</taxon>
        <taxon>Sar</taxon>
        <taxon>Alveolata</taxon>
        <taxon>Ciliophora</taxon>
        <taxon>Intramacronucleata</taxon>
        <taxon>Spirotrichea</taxon>
        <taxon>Stichotrichia</taxon>
        <taxon>Sporadotrichida</taxon>
        <taxon>Oxytrichidae</taxon>
        <taxon>Stylonychinae</taxon>
        <taxon>Stylonychia</taxon>
    </lineage>
</organism>
<feature type="transmembrane region" description="Helical" evidence="5">
    <location>
        <begin position="236"/>
        <end position="256"/>
    </location>
</feature>
<evidence type="ECO:0000256" key="1">
    <source>
        <dbReference type="ARBA" id="ARBA00004141"/>
    </source>
</evidence>
<dbReference type="OrthoDB" id="5296287at2759"/>
<protein>
    <recommendedName>
        <fullName evidence="8">Organic cation</fullName>
    </recommendedName>
</protein>
<feature type="transmembrane region" description="Helical" evidence="5">
    <location>
        <begin position="150"/>
        <end position="168"/>
    </location>
</feature>
<dbReference type="Gene3D" id="1.20.1250.20">
    <property type="entry name" value="MFS general substrate transporter like domains"/>
    <property type="match status" value="1"/>
</dbReference>
<evidence type="ECO:0000313" key="7">
    <source>
        <dbReference type="Proteomes" id="UP000039865"/>
    </source>
</evidence>
<proteinExistence type="predicted"/>
<accession>A0A078B2P6</accession>
<gene>
    <name evidence="6" type="primary">Contig1124.g1219</name>
    <name evidence="6" type="ORF">STYLEM_16880</name>
</gene>
<feature type="transmembrane region" description="Helical" evidence="5">
    <location>
        <begin position="346"/>
        <end position="367"/>
    </location>
</feature>
<name>A0A078B2P6_STYLE</name>
<dbReference type="EMBL" id="CCKQ01015917">
    <property type="protein sequence ID" value="CDW87768.1"/>
    <property type="molecule type" value="Genomic_DNA"/>
</dbReference>
<keyword evidence="7" id="KW-1185">Reference proteome</keyword>
<evidence type="ECO:0000256" key="2">
    <source>
        <dbReference type="ARBA" id="ARBA00022692"/>
    </source>
</evidence>
<feature type="transmembrane region" description="Helical" evidence="5">
    <location>
        <begin position="174"/>
        <end position="195"/>
    </location>
</feature>
<keyword evidence="3 5" id="KW-1133">Transmembrane helix</keyword>
<evidence type="ECO:0000256" key="3">
    <source>
        <dbReference type="ARBA" id="ARBA00022989"/>
    </source>
</evidence>
<dbReference type="PANTHER" id="PTHR24064">
    <property type="entry name" value="SOLUTE CARRIER FAMILY 22 MEMBER"/>
    <property type="match status" value="1"/>
</dbReference>
<feature type="transmembrane region" description="Helical" evidence="5">
    <location>
        <begin position="34"/>
        <end position="55"/>
    </location>
</feature>
<dbReference type="CDD" id="cd06174">
    <property type="entry name" value="MFS"/>
    <property type="match status" value="1"/>
</dbReference>
<dbReference type="InterPro" id="IPR036259">
    <property type="entry name" value="MFS_trans_sf"/>
</dbReference>
<dbReference type="Proteomes" id="UP000039865">
    <property type="component" value="Unassembled WGS sequence"/>
</dbReference>
<evidence type="ECO:0000313" key="6">
    <source>
        <dbReference type="EMBL" id="CDW87768.1"/>
    </source>
</evidence>
<dbReference type="GO" id="GO:0016020">
    <property type="term" value="C:membrane"/>
    <property type="evidence" value="ECO:0007669"/>
    <property type="project" value="UniProtKB-SubCell"/>
</dbReference>
<dbReference type="AlphaFoldDB" id="A0A078B2P6"/>
<feature type="transmembrane region" description="Helical" evidence="5">
    <location>
        <begin position="379"/>
        <end position="402"/>
    </location>
</feature>
<evidence type="ECO:0008006" key="8">
    <source>
        <dbReference type="Google" id="ProtNLM"/>
    </source>
</evidence>